<name>A0A2N9GHM6_FAGSY</name>
<dbReference type="InterPro" id="IPR005031">
    <property type="entry name" value="COQ10_START"/>
</dbReference>
<protein>
    <recommendedName>
        <fullName evidence="1">Coenzyme Q-binding protein COQ10 START domain-containing protein</fullName>
    </recommendedName>
</protein>
<dbReference type="PANTHER" id="PTHR34060:SF2">
    <property type="entry name" value="OS03G0837900 PROTEIN"/>
    <property type="match status" value="1"/>
</dbReference>
<reference evidence="2" key="1">
    <citation type="submission" date="2018-02" db="EMBL/GenBank/DDBJ databases">
        <authorList>
            <person name="Cohen D.B."/>
            <person name="Kent A.D."/>
        </authorList>
    </citation>
    <scope>NUCLEOTIDE SEQUENCE</scope>
</reference>
<evidence type="ECO:0000313" key="2">
    <source>
        <dbReference type="EMBL" id="SPC98928.1"/>
    </source>
</evidence>
<dbReference type="EMBL" id="OIVN01001919">
    <property type="protein sequence ID" value="SPC98928.1"/>
    <property type="molecule type" value="Genomic_DNA"/>
</dbReference>
<organism evidence="2">
    <name type="scientific">Fagus sylvatica</name>
    <name type="common">Beechnut</name>
    <dbReference type="NCBI Taxonomy" id="28930"/>
    <lineage>
        <taxon>Eukaryota</taxon>
        <taxon>Viridiplantae</taxon>
        <taxon>Streptophyta</taxon>
        <taxon>Embryophyta</taxon>
        <taxon>Tracheophyta</taxon>
        <taxon>Spermatophyta</taxon>
        <taxon>Magnoliopsida</taxon>
        <taxon>eudicotyledons</taxon>
        <taxon>Gunneridae</taxon>
        <taxon>Pentapetalae</taxon>
        <taxon>rosids</taxon>
        <taxon>fabids</taxon>
        <taxon>Fagales</taxon>
        <taxon>Fagaceae</taxon>
        <taxon>Fagus</taxon>
    </lineage>
</organism>
<evidence type="ECO:0000259" key="1">
    <source>
        <dbReference type="Pfam" id="PF03364"/>
    </source>
</evidence>
<dbReference type="Pfam" id="PF03364">
    <property type="entry name" value="Polyketide_cyc"/>
    <property type="match status" value="1"/>
</dbReference>
<dbReference type="AlphaFoldDB" id="A0A2N9GHM6"/>
<dbReference type="PANTHER" id="PTHR34060">
    <property type="entry name" value="POLYKETIDE CYCLASE / DEHYDRASE AND LIPID TRANSPORT PROTEIN"/>
    <property type="match status" value="1"/>
</dbReference>
<gene>
    <name evidence="2" type="ORF">FSB_LOCUS26810</name>
</gene>
<dbReference type="GO" id="GO:0042548">
    <property type="term" value="P:regulation of photosynthesis, light reaction"/>
    <property type="evidence" value="ECO:0007669"/>
    <property type="project" value="TreeGrafter"/>
</dbReference>
<dbReference type="Gene3D" id="3.30.530.20">
    <property type="match status" value="1"/>
</dbReference>
<sequence length="302" mass="35221">MNVVVMEGCKGLLYMVLHARVVLDLCEHLEQEISFEQVEGDFDSFQGKWLFEQLGNHHTLLKYTVESKMRKDTFLSEAIMEEVIYEDLPSNLCAIRDYVESMEVAQSLESCDRNRYSEEQNASSSIDMVGDCSIITEQEGFMPMRKQLRLHGRVDIEKAITRMGGFRRIASLMNLSLAYKHRKPKGFWDNLDNLHEEISRFQRSWGMDPSFMPSRKSFERAGRYDIARALEKWGGLHEVSRLLSLKIRHPNRQGNPAKDKKIDYITSTDTEGETKTPSKPYISSDTRKWLTKLKHWDINWVE</sequence>
<proteinExistence type="predicted"/>
<accession>A0A2N9GHM6</accession>
<feature type="domain" description="Coenzyme Q-binding protein COQ10 START" evidence="1">
    <location>
        <begin position="18"/>
        <end position="95"/>
    </location>
</feature>
<dbReference type="SUPFAM" id="SSF55961">
    <property type="entry name" value="Bet v1-like"/>
    <property type="match status" value="1"/>
</dbReference>
<dbReference type="InterPro" id="IPR023393">
    <property type="entry name" value="START-like_dom_sf"/>
</dbReference>